<dbReference type="PROSITE" id="PS01124">
    <property type="entry name" value="HTH_ARAC_FAMILY_2"/>
    <property type="match status" value="1"/>
</dbReference>
<dbReference type="OrthoDB" id="9803764at2"/>
<keyword evidence="3" id="KW-0238">DNA-binding</keyword>
<evidence type="ECO:0000256" key="5">
    <source>
        <dbReference type="ARBA" id="ARBA00037345"/>
    </source>
</evidence>
<dbReference type="CDD" id="cd03136">
    <property type="entry name" value="GATase1_AraC_ArgR_like"/>
    <property type="match status" value="1"/>
</dbReference>
<comment type="subcellular location">
    <subcellularLocation>
        <location evidence="1">Cytoplasm</location>
    </subcellularLocation>
</comment>
<dbReference type="AlphaFoldDB" id="A0A653AXV6"/>
<dbReference type="SUPFAM" id="SSF52317">
    <property type="entry name" value="Class I glutamine amidotransferase-like"/>
    <property type="match status" value="1"/>
</dbReference>
<dbReference type="InterPro" id="IPR018062">
    <property type="entry name" value="HTH_AraC-typ_CS"/>
</dbReference>
<dbReference type="InterPro" id="IPR002818">
    <property type="entry name" value="DJ-1/PfpI"/>
</dbReference>
<evidence type="ECO:0000256" key="1">
    <source>
        <dbReference type="ARBA" id="ARBA00004496"/>
    </source>
</evidence>
<dbReference type="PRINTS" id="PR00032">
    <property type="entry name" value="HTHARAC"/>
</dbReference>
<reference evidence="6" key="1">
    <citation type="submission" date="2018-11" db="EMBL/GenBank/DDBJ databases">
        <authorList>
            <consortium name="Genoscope - CEA"/>
            <person name="William W."/>
        </authorList>
    </citation>
    <scope>NUCLEOTIDE SEQUENCE [LARGE SCALE GENOMIC DNA]</scope>
    <source>
        <strain evidence="6">T9AD</strain>
    </source>
</reference>
<dbReference type="InterPro" id="IPR029062">
    <property type="entry name" value="Class_I_gatase-like"/>
</dbReference>
<proteinExistence type="predicted"/>
<dbReference type="SMART" id="SM00342">
    <property type="entry name" value="HTH_ARAC"/>
    <property type="match status" value="1"/>
</dbReference>
<dbReference type="GO" id="GO:0043565">
    <property type="term" value="F:sequence-specific DNA binding"/>
    <property type="evidence" value="ECO:0007669"/>
    <property type="project" value="InterPro"/>
</dbReference>
<sequence length="345" mass="38494">MKSSFESVLRDKNRMHLRRRQDDRLAANGLPVAFVLLENFSMMAFTGAVDALVTANLMNATALYDVRVVGYQDVVVSDLGIAISVDCRLAELNEREQHMIVVCGGFRTALHAEPLLRGKLRQAEACGAVLGGLWNGAYFLAEAGLLDGHECAFHPDGRVMMSELFPRVRVTSHSYVVAHRRISCAGANSSLNMMLEVVRQTADAELVGSVEEVLGCDRMRQTYDVSVASLDLDPRLPGSLRTALELMHSNIEDPIEIGEIARYSGISRRHLERLFCRHVQATPPRYYLELRLTRARQLLQYTNKALLEVAVACGFVTPSHFQRRFREMFGVAPGKFRKSTSALEP</sequence>
<evidence type="ECO:0000256" key="4">
    <source>
        <dbReference type="ARBA" id="ARBA00023163"/>
    </source>
</evidence>
<dbReference type="PANTHER" id="PTHR46796:SF13">
    <property type="entry name" value="HTH-TYPE TRANSCRIPTIONAL ACTIVATOR RHAS"/>
    <property type="match status" value="1"/>
</dbReference>
<keyword evidence="4" id="KW-0804">Transcription</keyword>
<comment type="function">
    <text evidence="5">Regulatory protein of the TOL plasmid xyl operons. XylS activates the xylXYZLTEGFJQKIH operon required for the degradation of toluene, m-xylene and p-xylene.</text>
</comment>
<dbReference type="SUPFAM" id="SSF46689">
    <property type="entry name" value="Homeodomain-like"/>
    <property type="match status" value="2"/>
</dbReference>
<dbReference type="GO" id="GO:0009893">
    <property type="term" value="P:positive regulation of metabolic process"/>
    <property type="evidence" value="ECO:0007669"/>
    <property type="project" value="UniProtKB-ARBA"/>
</dbReference>
<dbReference type="GO" id="GO:0003700">
    <property type="term" value="F:DNA-binding transcription factor activity"/>
    <property type="evidence" value="ECO:0007669"/>
    <property type="project" value="InterPro"/>
</dbReference>
<dbReference type="PANTHER" id="PTHR46796">
    <property type="entry name" value="HTH-TYPE TRANSCRIPTIONAL ACTIVATOR RHAS-RELATED"/>
    <property type="match status" value="1"/>
</dbReference>
<dbReference type="EMBL" id="LR130779">
    <property type="protein sequence ID" value="VDN61193.1"/>
    <property type="molecule type" value="Genomic_DNA"/>
</dbReference>
<dbReference type="InterPro" id="IPR018060">
    <property type="entry name" value="HTH_AraC"/>
</dbReference>
<dbReference type="InterPro" id="IPR020449">
    <property type="entry name" value="Tscrpt_reg_AraC-type_HTH"/>
</dbReference>
<protein>
    <submittedName>
        <fullName evidence="6">AraC family transcriptional regulator</fullName>
    </submittedName>
</protein>
<name>A0A653AXV6_ECTOL</name>
<organism evidence="6">
    <name type="scientific">Ectopseudomonas oleovorans</name>
    <name type="common">Pseudomonas oleovorans</name>
    <dbReference type="NCBI Taxonomy" id="301"/>
    <lineage>
        <taxon>Bacteria</taxon>
        <taxon>Pseudomonadati</taxon>
        <taxon>Pseudomonadota</taxon>
        <taxon>Gammaproteobacteria</taxon>
        <taxon>Pseudomonadales</taxon>
        <taxon>Pseudomonadaceae</taxon>
        <taxon>Ectopseudomonas</taxon>
    </lineage>
</organism>
<dbReference type="InterPro" id="IPR050204">
    <property type="entry name" value="AraC_XylS_family_regulators"/>
</dbReference>
<dbReference type="InterPro" id="IPR009057">
    <property type="entry name" value="Homeodomain-like_sf"/>
</dbReference>
<accession>A0A653AXV6</accession>
<dbReference type="Gene3D" id="3.40.50.880">
    <property type="match status" value="1"/>
</dbReference>
<dbReference type="Gene3D" id="1.10.10.60">
    <property type="entry name" value="Homeodomain-like"/>
    <property type="match status" value="1"/>
</dbReference>
<evidence type="ECO:0000256" key="3">
    <source>
        <dbReference type="ARBA" id="ARBA00023125"/>
    </source>
</evidence>
<dbReference type="Pfam" id="PF01965">
    <property type="entry name" value="DJ-1_PfpI"/>
    <property type="match status" value="1"/>
</dbReference>
<dbReference type="Pfam" id="PF12833">
    <property type="entry name" value="HTH_18"/>
    <property type="match status" value="1"/>
</dbReference>
<dbReference type="PROSITE" id="PS00041">
    <property type="entry name" value="HTH_ARAC_FAMILY_1"/>
    <property type="match status" value="1"/>
</dbReference>
<dbReference type="GO" id="GO:0005737">
    <property type="term" value="C:cytoplasm"/>
    <property type="evidence" value="ECO:0007669"/>
    <property type="project" value="UniProtKB-SubCell"/>
</dbReference>
<evidence type="ECO:0000313" key="6">
    <source>
        <dbReference type="EMBL" id="VDN61193.1"/>
    </source>
</evidence>
<evidence type="ECO:0000256" key="2">
    <source>
        <dbReference type="ARBA" id="ARBA00023015"/>
    </source>
</evidence>
<gene>
    <name evidence="6" type="ORF">POT9AD_0202</name>
</gene>
<keyword evidence="2" id="KW-0805">Transcription regulation</keyword>